<dbReference type="EMBL" id="JAACNO010002442">
    <property type="protein sequence ID" value="KAF4133155.1"/>
    <property type="molecule type" value="Genomic_DNA"/>
</dbReference>
<dbReference type="InterPro" id="IPR027417">
    <property type="entry name" value="P-loop_NTPase"/>
</dbReference>
<gene>
    <name evidence="1" type="ORF">GN958_ATG17642</name>
</gene>
<evidence type="ECO:0008006" key="3">
    <source>
        <dbReference type="Google" id="ProtNLM"/>
    </source>
</evidence>
<comment type="caution">
    <text evidence="1">The sequence shown here is derived from an EMBL/GenBank/DDBJ whole genome shotgun (WGS) entry which is preliminary data.</text>
</comment>
<dbReference type="Gene3D" id="3.40.50.300">
    <property type="entry name" value="P-loop containing nucleotide triphosphate hydrolases"/>
    <property type="match status" value="1"/>
</dbReference>
<evidence type="ECO:0000313" key="1">
    <source>
        <dbReference type="EMBL" id="KAF4133155.1"/>
    </source>
</evidence>
<evidence type="ECO:0000313" key="2">
    <source>
        <dbReference type="Proteomes" id="UP000704712"/>
    </source>
</evidence>
<proteinExistence type="predicted"/>
<name>A0A8S9TWN8_PHYIN</name>
<protein>
    <recommendedName>
        <fullName evidence="3">DNA helicase</fullName>
    </recommendedName>
</protein>
<reference evidence="1" key="1">
    <citation type="submission" date="2020-03" db="EMBL/GenBank/DDBJ databases">
        <title>Hybrid Assembly of Korean Phytophthora infestans isolates.</title>
        <authorList>
            <person name="Prokchorchik M."/>
            <person name="Lee Y."/>
            <person name="Seo J."/>
            <person name="Cho J.-H."/>
            <person name="Park Y.-E."/>
            <person name="Jang D.-C."/>
            <person name="Im J.-S."/>
            <person name="Choi J.-G."/>
            <person name="Park H.-J."/>
            <person name="Lee G.-B."/>
            <person name="Lee Y.-G."/>
            <person name="Hong S.-Y."/>
            <person name="Cho K."/>
            <person name="Sohn K.H."/>
        </authorList>
    </citation>
    <scope>NUCLEOTIDE SEQUENCE</scope>
    <source>
        <strain evidence="1">KR_2_A2</strain>
    </source>
</reference>
<dbReference type="Proteomes" id="UP000704712">
    <property type="component" value="Unassembled WGS sequence"/>
</dbReference>
<dbReference type="AlphaFoldDB" id="A0A8S9TWN8"/>
<organism evidence="1 2">
    <name type="scientific">Phytophthora infestans</name>
    <name type="common">Potato late blight agent</name>
    <name type="synonym">Botrytis infestans</name>
    <dbReference type="NCBI Taxonomy" id="4787"/>
    <lineage>
        <taxon>Eukaryota</taxon>
        <taxon>Sar</taxon>
        <taxon>Stramenopiles</taxon>
        <taxon>Oomycota</taxon>
        <taxon>Peronosporomycetes</taxon>
        <taxon>Peronosporales</taxon>
        <taxon>Peronosporaceae</taxon>
        <taxon>Phytophthora</taxon>
    </lineage>
</organism>
<accession>A0A8S9TWN8</accession>
<sequence length="310" mass="34595">MLILFRPFRDRADFGANFISINAIFERWWSSDAAVKAKAFSNHNSDFYEAHQLHKIAGNHDVHRYEQCSSDENSTLDVCPDPDFDNDTEDGIVCFSKHLVTTTNIFDLTKCKQTTFLASRSGTPALRRLILPYVPISSLREKIGRMETVYNKITLSPHSALRPDPILCPTRVMYDASAEDSPEWEAPADVNNRVELQPNSSLRDTSRHFNLNRKQHKAFVLAGKKLIQSIRNQPGQQPLRAFLGGKPGSGKSAVIHALQALAKSWEYPYAVATVAYQGVAAEAAGGQTIHKMFGWELKQKKAYAAESGAT</sequence>